<organism evidence="1 2">
    <name type="scientific">Colletotrichum chrysophilum</name>
    <dbReference type="NCBI Taxonomy" id="1836956"/>
    <lineage>
        <taxon>Eukaryota</taxon>
        <taxon>Fungi</taxon>
        <taxon>Dikarya</taxon>
        <taxon>Ascomycota</taxon>
        <taxon>Pezizomycotina</taxon>
        <taxon>Sordariomycetes</taxon>
        <taxon>Hypocreomycetidae</taxon>
        <taxon>Glomerellales</taxon>
        <taxon>Glomerellaceae</taxon>
        <taxon>Colletotrichum</taxon>
        <taxon>Colletotrichum gloeosporioides species complex</taxon>
    </lineage>
</organism>
<comment type="caution">
    <text evidence="1">The sequence shown here is derived from an EMBL/GenBank/DDBJ whole genome shotgun (WGS) entry which is preliminary data.</text>
</comment>
<reference evidence="1" key="1">
    <citation type="submission" date="2023-01" db="EMBL/GenBank/DDBJ databases">
        <title>Colletotrichum chrysophilum M932 genome sequence.</title>
        <authorList>
            <person name="Baroncelli R."/>
        </authorList>
    </citation>
    <scope>NUCLEOTIDE SEQUENCE</scope>
    <source>
        <strain evidence="1">M932</strain>
    </source>
</reference>
<sequence>MPGSRALGLCLTSSTRETTVPRLPATCGAACSLCLLDTTAAEALRYFPGHSIPFAPSPTWVAICCRNGTCSSISEKPRQGIFRVATTPG</sequence>
<evidence type="ECO:0000313" key="1">
    <source>
        <dbReference type="EMBL" id="KAK1856141.1"/>
    </source>
</evidence>
<protein>
    <submittedName>
        <fullName evidence="1">Uncharacterized protein</fullName>
    </submittedName>
</protein>
<evidence type="ECO:0000313" key="2">
    <source>
        <dbReference type="Proteomes" id="UP001243330"/>
    </source>
</evidence>
<dbReference type="AlphaFoldDB" id="A0AAD9ETI5"/>
<dbReference type="Proteomes" id="UP001243330">
    <property type="component" value="Unassembled WGS sequence"/>
</dbReference>
<dbReference type="EMBL" id="JAQOWY010000012">
    <property type="protein sequence ID" value="KAK1856141.1"/>
    <property type="molecule type" value="Genomic_DNA"/>
</dbReference>
<gene>
    <name evidence="1" type="ORF">CCHR01_01206</name>
</gene>
<proteinExistence type="predicted"/>
<keyword evidence="2" id="KW-1185">Reference proteome</keyword>
<accession>A0AAD9ETI5</accession>
<name>A0AAD9ETI5_9PEZI</name>